<accession>A0ACB9G304</accession>
<evidence type="ECO:0000313" key="2">
    <source>
        <dbReference type="Proteomes" id="UP001056120"/>
    </source>
</evidence>
<gene>
    <name evidence="1" type="ORF">L1987_47406</name>
</gene>
<protein>
    <submittedName>
        <fullName evidence="1">Uncharacterized protein</fullName>
    </submittedName>
</protein>
<name>A0ACB9G304_9ASTR</name>
<reference evidence="2" key="1">
    <citation type="journal article" date="2022" name="Mol. Ecol. Resour.">
        <title>The genomes of chicory, endive, great burdock and yacon provide insights into Asteraceae palaeo-polyploidization history and plant inulin production.</title>
        <authorList>
            <person name="Fan W."/>
            <person name="Wang S."/>
            <person name="Wang H."/>
            <person name="Wang A."/>
            <person name="Jiang F."/>
            <person name="Liu H."/>
            <person name="Zhao H."/>
            <person name="Xu D."/>
            <person name="Zhang Y."/>
        </authorList>
    </citation>
    <scope>NUCLEOTIDE SEQUENCE [LARGE SCALE GENOMIC DNA]</scope>
    <source>
        <strain evidence="2">cv. Yunnan</strain>
    </source>
</reference>
<sequence length="565" mass="61685">MGDEESDGGVKLDDFYWTLRKLCKVRLRDEQTPSPLILSVTSYTLRVKMSTPPNPTDGNPQNPVPEAVKPTSNEQQDADKGAAKDTSIFVNTEPIREEQVQNAVKFLSHPKVKGSPVMYRRSFLERKGLTKEEIDEAFRRVPDDSPSVTTTQTAVANQGGQSQPISNVQPQAPTQSLQPAPAAPASKLGTLTAQRFNWSHAFLVVGVLAISGAGTAVVFKNAVVPRLKSWIRKVVHEDVEEDVANKTDEKPTVAEETAAAAKAAAAAASDAARVSQEMLVSRSEDKKFFGELIQEMKSMNNSIRKLEGQSSVQGREVQVTSSRPSSYTNGRADYDSRSARSLSPPPASVEPSANPPHPKSYMEIMSMIQRGERPPNIREINDLPPNPDQPVSNPRLAPKPKPWEAAQSQGSSTYSPENSNGLNYYGQDNGAGTYQSNGDGSAPWWQQKNVRITEMDTEENKTGYPGGTNERPVQRPSWVPPQPPPVAMAEAAAAIRQPKKSPFEKEQQLTDEEFLARSTEVTDELQRITKISESGGVAPEDGAGSSIVTKINEIQTEDDGSYYET</sequence>
<proteinExistence type="predicted"/>
<organism evidence="1 2">
    <name type="scientific">Smallanthus sonchifolius</name>
    <dbReference type="NCBI Taxonomy" id="185202"/>
    <lineage>
        <taxon>Eukaryota</taxon>
        <taxon>Viridiplantae</taxon>
        <taxon>Streptophyta</taxon>
        <taxon>Embryophyta</taxon>
        <taxon>Tracheophyta</taxon>
        <taxon>Spermatophyta</taxon>
        <taxon>Magnoliopsida</taxon>
        <taxon>eudicotyledons</taxon>
        <taxon>Gunneridae</taxon>
        <taxon>Pentapetalae</taxon>
        <taxon>asterids</taxon>
        <taxon>campanulids</taxon>
        <taxon>Asterales</taxon>
        <taxon>Asteraceae</taxon>
        <taxon>Asteroideae</taxon>
        <taxon>Heliantheae alliance</taxon>
        <taxon>Millerieae</taxon>
        <taxon>Smallanthus</taxon>
    </lineage>
</organism>
<keyword evidence="2" id="KW-1185">Reference proteome</keyword>
<reference evidence="1 2" key="2">
    <citation type="journal article" date="2022" name="Mol. Ecol. Resour.">
        <title>The genomes of chicory, endive, great burdock and yacon provide insights into Asteraceae paleo-polyploidization history and plant inulin production.</title>
        <authorList>
            <person name="Fan W."/>
            <person name="Wang S."/>
            <person name="Wang H."/>
            <person name="Wang A."/>
            <person name="Jiang F."/>
            <person name="Liu H."/>
            <person name="Zhao H."/>
            <person name="Xu D."/>
            <person name="Zhang Y."/>
        </authorList>
    </citation>
    <scope>NUCLEOTIDE SEQUENCE [LARGE SCALE GENOMIC DNA]</scope>
    <source>
        <strain evidence="2">cv. Yunnan</strain>
        <tissue evidence="1">Leaves</tissue>
    </source>
</reference>
<dbReference type="Proteomes" id="UP001056120">
    <property type="component" value="Linkage Group LG15"/>
</dbReference>
<dbReference type="EMBL" id="CM042032">
    <property type="protein sequence ID" value="KAI3777606.1"/>
    <property type="molecule type" value="Genomic_DNA"/>
</dbReference>
<comment type="caution">
    <text evidence="1">The sequence shown here is derived from an EMBL/GenBank/DDBJ whole genome shotgun (WGS) entry which is preliminary data.</text>
</comment>
<evidence type="ECO:0000313" key="1">
    <source>
        <dbReference type="EMBL" id="KAI3777606.1"/>
    </source>
</evidence>